<dbReference type="RefSeq" id="XP_013331710.1">
    <property type="nucleotide sequence ID" value="XM_013476256.1"/>
</dbReference>
<feature type="compositionally biased region" description="Low complexity" evidence="1">
    <location>
        <begin position="1"/>
        <end position="15"/>
    </location>
</feature>
<name>A0A0F4Z5D2_RASE3</name>
<dbReference type="AlphaFoldDB" id="A0A0F4Z5D2"/>
<feature type="region of interest" description="Disordered" evidence="1">
    <location>
        <begin position="1"/>
        <end position="127"/>
    </location>
</feature>
<keyword evidence="3" id="KW-1185">Reference proteome</keyword>
<feature type="compositionally biased region" description="Polar residues" evidence="1">
    <location>
        <begin position="90"/>
        <end position="100"/>
    </location>
</feature>
<comment type="caution">
    <text evidence="2">The sequence shown here is derived from an EMBL/GenBank/DDBJ whole genome shotgun (WGS) entry which is preliminary data.</text>
</comment>
<evidence type="ECO:0000313" key="2">
    <source>
        <dbReference type="EMBL" id="KKA25098.1"/>
    </source>
</evidence>
<feature type="region of interest" description="Disordered" evidence="1">
    <location>
        <begin position="197"/>
        <end position="220"/>
    </location>
</feature>
<gene>
    <name evidence="2" type="ORF">T310_0872</name>
</gene>
<proteinExistence type="predicted"/>
<evidence type="ECO:0000256" key="1">
    <source>
        <dbReference type="SAM" id="MobiDB-lite"/>
    </source>
</evidence>
<dbReference type="EMBL" id="LASV01000037">
    <property type="protein sequence ID" value="KKA25098.1"/>
    <property type="molecule type" value="Genomic_DNA"/>
</dbReference>
<dbReference type="OrthoDB" id="5399305at2759"/>
<feature type="compositionally biased region" description="Acidic residues" evidence="1">
    <location>
        <begin position="53"/>
        <end position="65"/>
    </location>
</feature>
<accession>A0A0F4Z5D2</accession>
<dbReference type="GeneID" id="25312926"/>
<evidence type="ECO:0000313" key="3">
    <source>
        <dbReference type="Proteomes" id="UP000053958"/>
    </source>
</evidence>
<protein>
    <submittedName>
        <fullName evidence="2">Uncharacterized protein</fullName>
    </submittedName>
</protein>
<sequence>MSSAATLTSSVVTSSHHPFERPVSTGYVGQSDYRVHKHHRKVSSTGGGRAWTEEEASGPFDEGDSLENLHGTQLSPVTSPPSSPDVGSEKTVSSDSSPFQAQRAPVPILPKPEGTGTLLQSASADPKSLRLDTTIAASNSHKYVGNRNYIDLARLQALYEVHRSSFWSMIASEYSQESIFSGRQLEEAFFANLPSTTIRAASPPTPGPSPQEGSPELPYRYLGAPITSSTISQGFHAVNGAAPISTTNKSASSSPSSAERCSVSALLTVEKEVRPSKEIAEAAT</sequence>
<dbReference type="Proteomes" id="UP000053958">
    <property type="component" value="Unassembled WGS sequence"/>
</dbReference>
<organism evidence="2 3">
    <name type="scientific">Rasamsonia emersonii (strain ATCC 16479 / CBS 393.64 / IMI 116815)</name>
    <dbReference type="NCBI Taxonomy" id="1408163"/>
    <lineage>
        <taxon>Eukaryota</taxon>
        <taxon>Fungi</taxon>
        <taxon>Dikarya</taxon>
        <taxon>Ascomycota</taxon>
        <taxon>Pezizomycotina</taxon>
        <taxon>Eurotiomycetes</taxon>
        <taxon>Eurotiomycetidae</taxon>
        <taxon>Eurotiales</taxon>
        <taxon>Trichocomaceae</taxon>
        <taxon>Rasamsonia</taxon>
    </lineage>
</organism>
<reference evidence="2 3" key="1">
    <citation type="submission" date="2015-04" db="EMBL/GenBank/DDBJ databases">
        <authorList>
            <person name="Heijne W.H."/>
            <person name="Fedorova N.D."/>
            <person name="Nierman W.C."/>
            <person name="Vollebregt A.W."/>
            <person name="Zhao Z."/>
            <person name="Wu L."/>
            <person name="Kumar M."/>
            <person name="Stam H."/>
            <person name="van den Berg M.A."/>
            <person name="Pel H.J."/>
        </authorList>
    </citation>
    <scope>NUCLEOTIDE SEQUENCE [LARGE SCALE GENOMIC DNA]</scope>
    <source>
        <strain evidence="2 3">CBS 393.64</strain>
    </source>
</reference>